<dbReference type="AlphaFoldDB" id="H0VUR3"/>
<dbReference type="InterPro" id="IPR020902">
    <property type="entry name" value="Actin/actin-like_CS"/>
</dbReference>
<dbReference type="EMBL" id="AAKN02050991">
    <property type="status" value="NOT_ANNOTATED_CDS"/>
    <property type="molecule type" value="Genomic_DNA"/>
</dbReference>
<dbReference type="InterPro" id="IPR004000">
    <property type="entry name" value="Actin"/>
</dbReference>
<reference evidence="5" key="2">
    <citation type="submission" date="2025-08" db="UniProtKB">
        <authorList>
            <consortium name="Ensembl"/>
        </authorList>
    </citation>
    <scope>IDENTIFICATION</scope>
    <source>
        <strain evidence="5">2N</strain>
    </source>
</reference>
<dbReference type="RefSeq" id="XP_003463563.3">
    <property type="nucleotide sequence ID" value="XM_003463515.3"/>
</dbReference>
<keyword evidence="6" id="KW-1185">Reference proteome</keyword>
<evidence type="ECO:0000256" key="1">
    <source>
        <dbReference type="ARBA" id="ARBA00004245"/>
    </source>
</evidence>
<evidence type="ECO:0000256" key="4">
    <source>
        <dbReference type="RuleBase" id="RU000487"/>
    </source>
</evidence>
<keyword evidence="3" id="KW-0206">Cytoskeleton</keyword>
<evidence type="ECO:0000256" key="3">
    <source>
        <dbReference type="ARBA" id="ARBA00023212"/>
    </source>
</evidence>
<dbReference type="InParanoid" id="H0VUR3"/>
<dbReference type="eggNOG" id="KOG0676">
    <property type="taxonomic scope" value="Eukaryota"/>
</dbReference>
<dbReference type="FunFam" id="3.90.640.10:FF:000007">
    <property type="entry name" value="Actin like 7B"/>
    <property type="match status" value="1"/>
</dbReference>
<comment type="similarity">
    <text evidence="2 4">Belongs to the actin family.</text>
</comment>
<reference evidence="5" key="3">
    <citation type="submission" date="2025-09" db="UniProtKB">
        <authorList>
            <consortium name="Ensembl"/>
        </authorList>
    </citation>
    <scope>IDENTIFICATION</scope>
    <source>
        <strain evidence="5">2N</strain>
    </source>
</reference>
<evidence type="ECO:0000313" key="6">
    <source>
        <dbReference type="Proteomes" id="UP000005447"/>
    </source>
</evidence>
<keyword evidence="3" id="KW-0963">Cytoplasm</keyword>
<dbReference type="FunCoup" id="H0VUR3">
    <property type="interactions" value="105"/>
</dbReference>
<dbReference type="Bgee" id="ENSCPOG00000011636">
    <property type="expression patterns" value="Expressed in testis and 1 other cell type or tissue"/>
</dbReference>
<dbReference type="GO" id="GO:0005856">
    <property type="term" value="C:cytoskeleton"/>
    <property type="evidence" value="ECO:0007669"/>
    <property type="project" value="UniProtKB-SubCell"/>
</dbReference>
<dbReference type="PROSITE" id="PS01132">
    <property type="entry name" value="ACTINS_ACT_LIKE"/>
    <property type="match status" value="1"/>
</dbReference>
<dbReference type="CDD" id="cd13397">
    <property type="entry name" value="ASKHA_NBD_actin_Arp-T1-3"/>
    <property type="match status" value="1"/>
</dbReference>
<dbReference type="OrthoDB" id="6953074at2759"/>
<dbReference type="SMART" id="SM00268">
    <property type="entry name" value="ACTIN"/>
    <property type="match status" value="1"/>
</dbReference>
<dbReference type="VEuPathDB" id="HostDB:ENSCPOG00000011636"/>
<evidence type="ECO:0000256" key="2">
    <source>
        <dbReference type="ARBA" id="ARBA00006752"/>
    </source>
</evidence>
<dbReference type="GeneID" id="100727361"/>
<dbReference type="Gene3D" id="3.30.420.40">
    <property type="match status" value="2"/>
</dbReference>
<accession>H0VUR3</accession>
<evidence type="ECO:0000313" key="5">
    <source>
        <dbReference type="Ensembl" id="ENSCPOP00000014438.1"/>
    </source>
</evidence>
<name>H0VUR3_CAVPO</name>
<dbReference type="HOGENOM" id="CLU_027965_0_2_1"/>
<dbReference type="PANTHER" id="PTHR11937">
    <property type="entry name" value="ACTIN"/>
    <property type="match status" value="1"/>
</dbReference>
<dbReference type="GO" id="GO:0001673">
    <property type="term" value="C:male germ cell nucleus"/>
    <property type="evidence" value="ECO:0007669"/>
    <property type="project" value="Ensembl"/>
</dbReference>
<gene>
    <name evidence="5" type="primary">ACTRT3</name>
</gene>
<organism evidence="5 6">
    <name type="scientific">Cavia porcellus</name>
    <name type="common">Guinea pig</name>
    <dbReference type="NCBI Taxonomy" id="10141"/>
    <lineage>
        <taxon>Eukaryota</taxon>
        <taxon>Metazoa</taxon>
        <taxon>Chordata</taxon>
        <taxon>Craniata</taxon>
        <taxon>Vertebrata</taxon>
        <taxon>Euteleostomi</taxon>
        <taxon>Mammalia</taxon>
        <taxon>Eutheria</taxon>
        <taxon>Euarchontoglires</taxon>
        <taxon>Glires</taxon>
        <taxon>Rodentia</taxon>
        <taxon>Hystricomorpha</taxon>
        <taxon>Caviidae</taxon>
        <taxon>Cavia</taxon>
    </lineage>
</organism>
<dbReference type="Ensembl" id="ENSCPOT00000011748.3">
    <property type="protein sequence ID" value="ENSCPOP00000014438.1"/>
    <property type="gene ID" value="ENSCPOG00000011636.4"/>
</dbReference>
<dbReference type="EMBL" id="AAKN02050990">
    <property type="status" value="NOT_ANNOTATED_CDS"/>
    <property type="molecule type" value="Genomic_DNA"/>
</dbReference>
<dbReference type="CTD" id="84517"/>
<dbReference type="STRING" id="10141.ENSCPOP00000014438"/>
<dbReference type="PRINTS" id="PR00190">
    <property type="entry name" value="ACTIN"/>
</dbReference>
<dbReference type="OMA" id="WEDMEIM"/>
<dbReference type="Gene3D" id="3.90.640.10">
    <property type="entry name" value="Actin, Chain A, domain 4"/>
    <property type="match status" value="1"/>
</dbReference>
<proteinExistence type="inferred from homology"/>
<comment type="subcellular location">
    <subcellularLocation>
        <location evidence="1">Cytoplasm</location>
        <location evidence="1">Cytoskeleton</location>
    </subcellularLocation>
</comment>
<reference evidence="6" key="1">
    <citation type="journal article" date="2011" name="Nature">
        <title>A high-resolution map of human evolutionary constraint using 29 mammals.</title>
        <authorList>
            <person name="Lindblad-Toh K."/>
            <person name="Garber M."/>
            <person name="Zuk O."/>
            <person name="Lin M.F."/>
            <person name="Parker B.J."/>
            <person name="Washietl S."/>
            <person name="Kheradpour P."/>
            <person name="Ernst J."/>
            <person name="Jordan G."/>
            <person name="Mauceli E."/>
            <person name="Ward L.D."/>
            <person name="Lowe C.B."/>
            <person name="Holloway A.K."/>
            <person name="Clamp M."/>
            <person name="Gnerre S."/>
            <person name="Alfoldi J."/>
            <person name="Beal K."/>
            <person name="Chang J."/>
            <person name="Clawson H."/>
            <person name="Cuff J."/>
            <person name="Di Palma F."/>
            <person name="Fitzgerald S."/>
            <person name="Flicek P."/>
            <person name="Guttman M."/>
            <person name="Hubisz M.J."/>
            <person name="Jaffe D.B."/>
            <person name="Jungreis I."/>
            <person name="Kent W.J."/>
            <person name="Kostka D."/>
            <person name="Lara M."/>
            <person name="Martins A.L."/>
            <person name="Massingham T."/>
            <person name="Moltke I."/>
            <person name="Raney B.J."/>
            <person name="Rasmussen M.D."/>
            <person name="Robinson J."/>
            <person name="Stark A."/>
            <person name="Vilella A.J."/>
            <person name="Wen J."/>
            <person name="Xie X."/>
            <person name="Zody M.C."/>
            <person name="Baldwin J."/>
            <person name="Bloom T."/>
            <person name="Chin C.W."/>
            <person name="Heiman D."/>
            <person name="Nicol R."/>
            <person name="Nusbaum C."/>
            <person name="Young S."/>
            <person name="Wilkinson J."/>
            <person name="Worley K.C."/>
            <person name="Kovar C.L."/>
            <person name="Muzny D.M."/>
            <person name="Gibbs R.A."/>
            <person name="Cree A."/>
            <person name="Dihn H.H."/>
            <person name="Fowler G."/>
            <person name="Jhangiani S."/>
            <person name="Joshi V."/>
            <person name="Lee S."/>
            <person name="Lewis L.R."/>
            <person name="Nazareth L.V."/>
            <person name="Okwuonu G."/>
            <person name="Santibanez J."/>
            <person name="Warren W.C."/>
            <person name="Mardis E.R."/>
            <person name="Weinstock G.M."/>
            <person name="Wilson R.K."/>
            <person name="Delehaunty K."/>
            <person name="Dooling D."/>
            <person name="Fronik C."/>
            <person name="Fulton L."/>
            <person name="Fulton B."/>
            <person name="Graves T."/>
            <person name="Minx P."/>
            <person name="Sodergren E."/>
            <person name="Birney E."/>
            <person name="Margulies E.H."/>
            <person name="Herrero J."/>
            <person name="Green E.D."/>
            <person name="Haussler D."/>
            <person name="Siepel A."/>
            <person name="Goldman N."/>
            <person name="Pollard K.S."/>
            <person name="Pedersen J.S."/>
            <person name="Lander E.S."/>
            <person name="Kellis M."/>
        </authorList>
    </citation>
    <scope>NUCLEOTIDE SEQUENCE [LARGE SCALE GENOMIC DNA]</scope>
    <source>
        <strain evidence="6">2N</strain>
    </source>
</reference>
<dbReference type="InterPro" id="IPR043129">
    <property type="entry name" value="ATPase_NBD"/>
</dbReference>
<dbReference type="Pfam" id="PF00022">
    <property type="entry name" value="Actin"/>
    <property type="match status" value="1"/>
</dbReference>
<dbReference type="SUPFAM" id="SSF53067">
    <property type="entry name" value="Actin-like ATPase domain"/>
    <property type="match status" value="2"/>
</dbReference>
<dbReference type="GeneTree" id="ENSGT00940000162209"/>
<sequence>MSAQPRSVVLDHGSGMIKAGLAGVRGPQFVYPNIIGRARGRSSEAEGSRELWVGDEAQERRSSLSISYPVERGLITCWGDMEIMWKHIYDCNLKLSPCDCPVLITEPALNPLVNRQQITEVFFEHLGVPAFYMCTQALLALFAAGFTSGLVLNSGAGLTQCVPIFEGYCLPHGVQQLHLAGLDLTNYLKMLLKDCNIMLLSAADRQTVKDIKETLCYVAVNYEEEIAKKPSCLEKVYELPDGQTIKLHEQLFRCPEALFAPCLVNIDAPGIDKMCFSAIMKCDTDLRNSFFSNIILAGGSTSFPGLDKRLVKDMAKIVPANTAVQVIAPPERKFSSWMGGSILASLSAFQDMWITAAEFNEVGPNIVHQRCF</sequence>
<dbReference type="KEGG" id="cpoc:100727361"/>
<protein>
    <submittedName>
        <fullName evidence="5">Actin related protein T3</fullName>
    </submittedName>
</protein>
<dbReference type="Proteomes" id="UP000005447">
    <property type="component" value="Unassembled WGS sequence"/>
</dbReference>
<dbReference type="FunFam" id="3.30.420.40:FF:000050">
    <property type="entry name" value="Actin, alpha skeletal muscle"/>
    <property type="match status" value="1"/>
</dbReference>